<keyword evidence="2" id="KW-1185">Reference proteome</keyword>
<dbReference type="EMBL" id="CAKOFQ010007130">
    <property type="protein sequence ID" value="CAH1991987.1"/>
    <property type="molecule type" value="Genomic_DNA"/>
</dbReference>
<proteinExistence type="predicted"/>
<gene>
    <name evidence="1" type="ORF">ACAOBT_LOCUS20600</name>
</gene>
<evidence type="ECO:0000313" key="2">
    <source>
        <dbReference type="Proteomes" id="UP001152888"/>
    </source>
</evidence>
<reference evidence="1" key="1">
    <citation type="submission" date="2022-03" db="EMBL/GenBank/DDBJ databases">
        <authorList>
            <person name="Sayadi A."/>
        </authorList>
    </citation>
    <scope>NUCLEOTIDE SEQUENCE</scope>
</reference>
<evidence type="ECO:0000313" key="1">
    <source>
        <dbReference type="EMBL" id="CAH1991987.1"/>
    </source>
</evidence>
<organism evidence="1 2">
    <name type="scientific">Acanthoscelides obtectus</name>
    <name type="common">Bean weevil</name>
    <name type="synonym">Bruchus obtectus</name>
    <dbReference type="NCBI Taxonomy" id="200917"/>
    <lineage>
        <taxon>Eukaryota</taxon>
        <taxon>Metazoa</taxon>
        <taxon>Ecdysozoa</taxon>
        <taxon>Arthropoda</taxon>
        <taxon>Hexapoda</taxon>
        <taxon>Insecta</taxon>
        <taxon>Pterygota</taxon>
        <taxon>Neoptera</taxon>
        <taxon>Endopterygota</taxon>
        <taxon>Coleoptera</taxon>
        <taxon>Polyphaga</taxon>
        <taxon>Cucujiformia</taxon>
        <taxon>Chrysomeloidea</taxon>
        <taxon>Chrysomelidae</taxon>
        <taxon>Bruchinae</taxon>
        <taxon>Bruchini</taxon>
        <taxon>Acanthoscelides</taxon>
    </lineage>
</organism>
<dbReference type="Proteomes" id="UP001152888">
    <property type="component" value="Unassembled WGS sequence"/>
</dbReference>
<protein>
    <submittedName>
        <fullName evidence="1">Uncharacterized protein</fullName>
    </submittedName>
</protein>
<comment type="caution">
    <text evidence="1">The sequence shown here is derived from an EMBL/GenBank/DDBJ whole genome shotgun (WGS) entry which is preliminary data.</text>
</comment>
<sequence>MLRQLFMSWKNDTIFCNKCYGTPSYSKALLKDTWADPDVFGKFTSYEL</sequence>
<accession>A0A9P0LGP2</accession>
<dbReference type="AlphaFoldDB" id="A0A9P0LGP2"/>
<name>A0A9P0LGP2_ACAOB</name>